<accession>A0A183CCV3</accession>
<name>A0A183CCV3_GLOPA</name>
<evidence type="ECO:0000313" key="3">
    <source>
        <dbReference type="WBParaSite" id="GPLIN_001070500"/>
    </source>
</evidence>
<reference evidence="2" key="1">
    <citation type="submission" date="2013-12" db="EMBL/GenBank/DDBJ databases">
        <authorList>
            <person name="Aslett M."/>
        </authorList>
    </citation>
    <scope>NUCLEOTIDE SEQUENCE [LARGE SCALE GENOMIC DNA]</scope>
    <source>
        <strain evidence="2">Lindley</strain>
    </source>
</reference>
<proteinExistence type="predicted"/>
<reference evidence="2" key="2">
    <citation type="submission" date="2014-05" db="EMBL/GenBank/DDBJ databases">
        <title>The genome and life-stage specific transcriptomes of Globodera pallida elucidate key aspects of plant parasitism by a cyst nematode.</title>
        <authorList>
            <person name="Cotton J.A."/>
            <person name="Lilley C.J."/>
            <person name="Jones L.M."/>
            <person name="Kikuchi T."/>
            <person name="Reid A.J."/>
            <person name="Thorpe P."/>
            <person name="Tsai I.J."/>
            <person name="Beasley H."/>
            <person name="Blok V."/>
            <person name="Cock P.J.A."/>
            <person name="Van den Akker S.E."/>
            <person name="Holroyd N."/>
            <person name="Hunt M."/>
            <person name="Mantelin S."/>
            <person name="Naghra H."/>
            <person name="Pain A."/>
            <person name="Palomares-Rius J.E."/>
            <person name="Zarowiecki M."/>
            <person name="Berriman M."/>
            <person name="Jones J.T."/>
            <person name="Urwin P.E."/>
        </authorList>
    </citation>
    <scope>NUCLEOTIDE SEQUENCE [LARGE SCALE GENOMIC DNA]</scope>
    <source>
        <strain evidence="2">Lindley</strain>
    </source>
</reference>
<keyword evidence="2" id="KW-1185">Reference proteome</keyword>
<organism evidence="2 3">
    <name type="scientific">Globodera pallida</name>
    <name type="common">Potato cyst nematode worm</name>
    <name type="synonym">Heterodera pallida</name>
    <dbReference type="NCBI Taxonomy" id="36090"/>
    <lineage>
        <taxon>Eukaryota</taxon>
        <taxon>Metazoa</taxon>
        <taxon>Ecdysozoa</taxon>
        <taxon>Nematoda</taxon>
        <taxon>Chromadorea</taxon>
        <taxon>Rhabditida</taxon>
        <taxon>Tylenchina</taxon>
        <taxon>Tylenchomorpha</taxon>
        <taxon>Tylenchoidea</taxon>
        <taxon>Heteroderidae</taxon>
        <taxon>Heteroderinae</taxon>
        <taxon>Globodera</taxon>
    </lineage>
</organism>
<feature type="region of interest" description="Disordered" evidence="1">
    <location>
        <begin position="11"/>
        <end position="38"/>
    </location>
</feature>
<reference evidence="3" key="3">
    <citation type="submission" date="2016-06" db="UniProtKB">
        <authorList>
            <consortium name="WormBaseParasite"/>
        </authorList>
    </citation>
    <scope>IDENTIFICATION</scope>
</reference>
<evidence type="ECO:0000256" key="1">
    <source>
        <dbReference type="SAM" id="MobiDB-lite"/>
    </source>
</evidence>
<dbReference type="Proteomes" id="UP000050741">
    <property type="component" value="Unassembled WGS sequence"/>
</dbReference>
<dbReference type="AlphaFoldDB" id="A0A183CCV3"/>
<feature type="compositionally biased region" description="Basic and acidic residues" evidence="1">
    <location>
        <begin position="18"/>
        <end position="32"/>
    </location>
</feature>
<evidence type="ECO:0000313" key="2">
    <source>
        <dbReference type="Proteomes" id="UP000050741"/>
    </source>
</evidence>
<protein>
    <submittedName>
        <fullName evidence="3">Secreted protein</fullName>
    </submittedName>
</protein>
<sequence>VCLGSLSLADSGWTGADPQHRCSRSPDQDKLSEVTSSSELGLGAQIGRTGSKLIKPHAFHRAALLLFTVPPASLSSSRPANCFCQPPTDNNDHLIRRIRHFSP</sequence>
<dbReference type="WBParaSite" id="GPLIN_001070500">
    <property type="protein sequence ID" value="GPLIN_001070500"/>
    <property type="gene ID" value="GPLIN_001070500"/>
</dbReference>